<proteinExistence type="predicted"/>
<reference evidence="2 3" key="1">
    <citation type="submission" date="2019-01" db="EMBL/GenBank/DDBJ databases">
        <title>A draft genome assembly of the solar-powered sea slug Elysia chlorotica.</title>
        <authorList>
            <person name="Cai H."/>
            <person name="Li Q."/>
            <person name="Fang X."/>
            <person name="Li J."/>
            <person name="Curtis N.E."/>
            <person name="Altenburger A."/>
            <person name="Shibata T."/>
            <person name="Feng M."/>
            <person name="Maeda T."/>
            <person name="Schwartz J.A."/>
            <person name="Shigenobu S."/>
            <person name="Lundholm N."/>
            <person name="Nishiyama T."/>
            <person name="Yang H."/>
            <person name="Hasebe M."/>
            <person name="Li S."/>
            <person name="Pierce S.K."/>
            <person name="Wang J."/>
        </authorList>
    </citation>
    <scope>NUCLEOTIDE SEQUENCE [LARGE SCALE GENOMIC DNA]</scope>
    <source>
        <strain evidence="2">EC2010</strain>
        <tissue evidence="2">Whole organism of an adult</tissue>
    </source>
</reference>
<organism evidence="2 3">
    <name type="scientific">Elysia chlorotica</name>
    <name type="common">Eastern emerald elysia</name>
    <name type="synonym">Sea slug</name>
    <dbReference type="NCBI Taxonomy" id="188477"/>
    <lineage>
        <taxon>Eukaryota</taxon>
        <taxon>Metazoa</taxon>
        <taxon>Spiralia</taxon>
        <taxon>Lophotrochozoa</taxon>
        <taxon>Mollusca</taxon>
        <taxon>Gastropoda</taxon>
        <taxon>Heterobranchia</taxon>
        <taxon>Euthyneura</taxon>
        <taxon>Panpulmonata</taxon>
        <taxon>Sacoglossa</taxon>
        <taxon>Placobranchoidea</taxon>
        <taxon>Plakobranchidae</taxon>
        <taxon>Elysia</taxon>
    </lineage>
</organism>
<dbReference type="InterPro" id="IPR013320">
    <property type="entry name" value="ConA-like_dom_sf"/>
</dbReference>
<protein>
    <recommendedName>
        <fullName evidence="4">Laminin G domain-containing protein</fullName>
    </recommendedName>
</protein>
<dbReference type="Gene3D" id="2.60.120.200">
    <property type="match status" value="1"/>
</dbReference>
<gene>
    <name evidence="2" type="ORF">EGW08_005927</name>
</gene>
<accession>A0A3S1C953</accession>
<evidence type="ECO:0000313" key="2">
    <source>
        <dbReference type="EMBL" id="RUS86342.1"/>
    </source>
</evidence>
<evidence type="ECO:0000256" key="1">
    <source>
        <dbReference type="SAM" id="SignalP"/>
    </source>
</evidence>
<feature type="chain" id="PRO_5018636449" description="Laminin G domain-containing protein" evidence="1">
    <location>
        <begin position="40"/>
        <end position="199"/>
    </location>
</feature>
<evidence type="ECO:0000313" key="3">
    <source>
        <dbReference type="Proteomes" id="UP000271974"/>
    </source>
</evidence>
<dbReference type="SUPFAM" id="SSF49899">
    <property type="entry name" value="Concanavalin A-like lectins/glucanases"/>
    <property type="match status" value="1"/>
</dbReference>
<sequence>MRAGRRQADRLTMKRRVWTLAGLPSLALALLCLTPASLAANAKLPPGSVDLVERFGLRELAESNAGVEKVAGLCPHRVLSEDGESEETVEDPAYRITDAEFIPMKKIDEVFRMGHLPDDFSIITTVRASSGVTAKLFALYDDSSAFELLSLEVGEGPRFVYRDIMGRPGADNSPKFDNIVTNDGEWHRLALSVKGRSAT</sequence>
<evidence type="ECO:0008006" key="4">
    <source>
        <dbReference type="Google" id="ProtNLM"/>
    </source>
</evidence>
<feature type="non-terminal residue" evidence="2">
    <location>
        <position position="199"/>
    </location>
</feature>
<feature type="signal peptide" evidence="1">
    <location>
        <begin position="1"/>
        <end position="39"/>
    </location>
</feature>
<dbReference type="Proteomes" id="UP000271974">
    <property type="component" value="Unassembled WGS sequence"/>
</dbReference>
<dbReference type="EMBL" id="RQTK01000142">
    <property type="protein sequence ID" value="RUS86342.1"/>
    <property type="molecule type" value="Genomic_DNA"/>
</dbReference>
<keyword evidence="3" id="KW-1185">Reference proteome</keyword>
<name>A0A3S1C953_ELYCH</name>
<dbReference type="OrthoDB" id="8939548at2759"/>
<dbReference type="AlphaFoldDB" id="A0A3S1C953"/>
<keyword evidence="1" id="KW-0732">Signal</keyword>
<comment type="caution">
    <text evidence="2">The sequence shown here is derived from an EMBL/GenBank/DDBJ whole genome shotgun (WGS) entry which is preliminary data.</text>
</comment>
<dbReference type="STRING" id="188477.A0A3S1C953"/>